<dbReference type="SUPFAM" id="SSF161098">
    <property type="entry name" value="MetI-like"/>
    <property type="match status" value="1"/>
</dbReference>
<feature type="transmembrane region" description="Helical" evidence="8">
    <location>
        <begin position="217"/>
        <end position="240"/>
    </location>
</feature>
<feature type="transmembrane region" description="Helical" evidence="8">
    <location>
        <begin position="117"/>
        <end position="138"/>
    </location>
</feature>
<dbReference type="Proteomes" id="UP001196068">
    <property type="component" value="Unassembled WGS sequence"/>
</dbReference>
<evidence type="ECO:0000256" key="1">
    <source>
        <dbReference type="ARBA" id="ARBA00004429"/>
    </source>
</evidence>
<dbReference type="AlphaFoldDB" id="A0AAF1JYP8"/>
<evidence type="ECO:0000313" key="10">
    <source>
        <dbReference type="EMBL" id="MBR0656140.1"/>
    </source>
</evidence>
<comment type="caution">
    <text evidence="10">The sequence shown here is derived from an EMBL/GenBank/DDBJ whole genome shotgun (WGS) entry which is preliminary data.</text>
</comment>
<feature type="transmembrane region" description="Helical" evidence="8">
    <location>
        <begin position="87"/>
        <end position="111"/>
    </location>
</feature>
<feature type="transmembrane region" description="Helical" evidence="8">
    <location>
        <begin position="173"/>
        <end position="196"/>
    </location>
</feature>
<keyword evidence="11" id="KW-1185">Reference proteome</keyword>
<organism evidence="10 11">
    <name type="scientific">Plastoroseomonas arctica</name>
    <dbReference type="NCBI Taxonomy" id="1509237"/>
    <lineage>
        <taxon>Bacteria</taxon>
        <taxon>Pseudomonadati</taxon>
        <taxon>Pseudomonadota</taxon>
        <taxon>Alphaproteobacteria</taxon>
        <taxon>Acetobacterales</taxon>
        <taxon>Acetobacteraceae</taxon>
        <taxon>Plastoroseomonas</taxon>
    </lineage>
</organism>
<dbReference type="GO" id="GO:0055085">
    <property type="term" value="P:transmembrane transport"/>
    <property type="evidence" value="ECO:0007669"/>
    <property type="project" value="InterPro"/>
</dbReference>
<dbReference type="PANTHER" id="PTHR43357">
    <property type="entry name" value="INNER MEMBRANE ABC TRANSPORTER PERMEASE PROTEIN YDCV"/>
    <property type="match status" value="1"/>
</dbReference>
<dbReference type="GO" id="GO:0005886">
    <property type="term" value="C:plasma membrane"/>
    <property type="evidence" value="ECO:0007669"/>
    <property type="project" value="UniProtKB-SubCell"/>
</dbReference>
<keyword evidence="4" id="KW-0997">Cell inner membrane</keyword>
<dbReference type="CDD" id="cd06261">
    <property type="entry name" value="TM_PBP2"/>
    <property type="match status" value="1"/>
</dbReference>
<comment type="similarity">
    <text evidence="8">Belongs to the binding-protein-dependent transport system permease family.</text>
</comment>
<dbReference type="Gene3D" id="1.10.3720.10">
    <property type="entry name" value="MetI-like"/>
    <property type="match status" value="1"/>
</dbReference>
<dbReference type="EMBL" id="JAAEDH010000015">
    <property type="protein sequence ID" value="MBR0656140.1"/>
    <property type="molecule type" value="Genomic_DNA"/>
</dbReference>
<sequence>MVFVFLMLPVLVVFPISVSSAAYLQFPPPGFSWQWYQRFLDDPSWMDATWRSVQAASVCTVLSMGLGVPLTFLLVRSRRRGIWMLDRLAAAPIIVPTIILSIAIYGVFARLQLIGEWYGVAIAHTVLALPFVVILVGAGLRGFDETQEQAAAGLGASWAVAVWRITLPQLRPSLVSAAFLAFISSFDELVVAMFLSGASMTLPKKMFDNIMMEIDPTIAAVSVMQILLVGACLGLTALFGRGVLATTMSR</sequence>
<feature type="transmembrane region" description="Helical" evidence="8">
    <location>
        <begin position="53"/>
        <end position="75"/>
    </location>
</feature>
<dbReference type="PANTHER" id="PTHR43357:SF4">
    <property type="entry name" value="INNER MEMBRANE ABC TRANSPORTER PERMEASE PROTEIN YDCV"/>
    <property type="match status" value="1"/>
</dbReference>
<evidence type="ECO:0000259" key="9">
    <source>
        <dbReference type="PROSITE" id="PS50928"/>
    </source>
</evidence>
<evidence type="ECO:0000313" key="11">
    <source>
        <dbReference type="Proteomes" id="UP001196068"/>
    </source>
</evidence>
<dbReference type="InterPro" id="IPR035906">
    <property type="entry name" value="MetI-like_sf"/>
</dbReference>
<dbReference type="PROSITE" id="PS50928">
    <property type="entry name" value="ABC_TM1"/>
    <property type="match status" value="1"/>
</dbReference>
<evidence type="ECO:0000256" key="3">
    <source>
        <dbReference type="ARBA" id="ARBA00022475"/>
    </source>
</evidence>
<feature type="domain" description="ABC transmembrane type-1" evidence="9">
    <location>
        <begin position="49"/>
        <end position="239"/>
    </location>
</feature>
<evidence type="ECO:0000256" key="4">
    <source>
        <dbReference type="ARBA" id="ARBA00022519"/>
    </source>
</evidence>
<evidence type="ECO:0000256" key="7">
    <source>
        <dbReference type="ARBA" id="ARBA00023136"/>
    </source>
</evidence>
<keyword evidence="3" id="KW-1003">Cell membrane</keyword>
<evidence type="ECO:0000256" key="6">
    <source>
        <dbReference type="ARBA" id="ARBA00022989"/>
    </source>
</evidence>
<proteinExistence type="inferred from homology"/>
<keyword evidence="2 8" id="KW-0813">Transport</keyword>
<keyword evidence="7 8" id="KW-0472">Membrane</keyword>
<reference evidence="10" key="1">
    <citation type="submission" date="2020-01" db="EMBL/GenBank/DDBJ databases">
        <authorList>
            <person name="Rat A."/>
        </authorList>
    </citation>
    <scope>NUCLEOTIDE SEQUENCE</scope>
    <source>
        <strain evidence="10">LMG 28251</strain>
    </source>
</reference>
<dbReference type="InterPro" id="IPR000515">
    <property type="entry name" value="MetI-like"/>
</dbReference>
<reference evidence="10" key="2">
    <citation type="journal article" date="2021" name="Syst. Appl. Microbiol.">
        <title>Roseomonas hellenica sp. nov., isolated from roots of wild-growing Alkanna tinctoria.</title>
        <authorList>
            <person name="Rat A."/>
            <person name="Naranjo H.D."/>
            <person name="Lebbe L."/>
            <person name="Cnockaert M."/>
            <person name="Krigas N."/>
            <person name="Grigoriadou K."/>
            <person name="Maloupa E."/>
            <person name="Willems A."/>
        </authorList>
    </citation>
    <scope>NUCLEOTIDE SEQUENCE</scope>
    <source>
        <strain evidence="10">LMG 28251</strain>
    </source>
</reference>
<dbReference type="Pfam" id="PF00528">
    <property type="entry name" value="BPD_transp_1"/>
    <property type="match status" value="1"/>
</dbReference>
<accession>A0AAF1JYP8</accession>
<evidence type="ECO:0000256" key="2">
    <source>
        <dbReference type="ARBA" id="ARBA00022448"/>
    </source>
</evidence>
<evidence type="ECO:0000256" key="5">
    <source>
        <dbReference type="ARBA" id="ARBA00022692"/>
    </source>
</evidence>
<protein>
    <submittedName>
        <fullName evidence="10">ABC transporter permease</fullName>
    </submittedName>
</protein>
<name>A0AAF1JYP8_9PROT</name>
<evidence type="ECO:0000256" key="8">
    <source>
        <dbReference type="RuleBase" id="RU363032"/>
    </source>
</evidence>
<comment type="subcellular location">
    <subcellularLocation>
        <location evidence="1">Cell inner membrane</location>
        <topology evidence="1">Multi-pass membrane protein</topology>
    </subcellularLocation>
    <subcellularLocation>
        <location evidence="8">Cell membrane</location>
        <topology evidence="8">Multi-pass membrane protein</topology>
    </subcellularLocation>
</comment>
<gene>
    <name evidence="10" type="ORF">GXW79_13740</name>
</gene>
<keyword evidence="5 8" id="KW-0812">Transmembrane</keyword>
<keyword evidence="6 8" id="KW-1133">Transmembrane helix</keyword>